<evidence type="ECO:0000313" key="2">
    <source>
        <dbReference type="EMBL" id="NEG69125.1"/>
    </source>
</evidence>
<sequence length="106" mass="12005">MPGWIWWILVAFLIVMLVIGVVYVVRHALGAMHKLSAVGGKVSDRVSQMGVDPDAVATAPEAPIFTQPLSVATERYSDAHAEIIEQRQARRERHMATWQRWLHFND</sequence>
<name>A0A6I5MZ81_9BIFI</name>
<evidence type="ECO:0000256" key="1">
    <source>
        <dbReference type="SAM" id="Phobius"/>
    </source>
</evidence>
<keyword evidence="3" id="KW-1185">Reference proteome</keyword>
<dbReference type="RefSeq" id="WP_163226730.1">
    <property type="nucleotide sequence ID" value="NZ_VYSG01000001.1"/>
</dbReference>
<keyword evidence="1" id="KW-0812">Transmembrane</keyword>
<feature type="transmembrane region" description="Helical" evidence="1">
    <location>
        <begin position="6"/>
        <end position="25"/>
    </location>
</feature>
<reference evidence="2 3" key="1">
    <citation type="submission" date="2019-09" db="EMBL/GenBank/DDBJ databases">
        <title>Phylogenetic characterization of a novel taxon of the genus Bifidobacterium: Bifidobacterium choloepi sp. nov.</title>
        <authorList>
            <person name="Modesto M."/>
            <person name="Satti M."/>
        </authorList>
    </citation>
    <scope>NUCLEOTIDE SEQUENCE [LARGE SCALE GENOMIC DNA]</scope>
    <source>
        <strain evidence="2 3">BRDM6</strain>
    </source>
</reference>
<protein>
    <submittedName>
        <fullName evidence="2">Uncharacterized protein</fullName>
    </submittedName>
</protein>
<comment type="caution">
    <text evidence="2">The sequence shown here is derived from an EMBL/GenBank/DDBJ whole genome shotgun (WGS) entry which is preliminary data.</text>
</comment>
<accession>A0A6I5MZ81</accession>
<proteinExistence type="predicted"/>
<gene>
    <name evidence="2" type="ORF">F6S87_00480</name>
</gene>
<keyword evidence="1" id="KW-1133">Transmembrane helix</keyword>
<evidence type="ECO:0000313" key="3">
    <source>
        <dbReference type="Proteomes" id="UP000469292"/>
    </source>
</evidence>
<dbReference type="AlphaFoldDB" id="A0A6I5MZ81"/>
<dbReference type="EMBL" id="VYSG01000001">
    <property type="protein sequence ID" value="NEG69125.1"/>
    <property type="molecule type" value="Genomic_DNA"/>
</dbReference>
<organism evidence="2 3">
    <name type="scientific">Bifidobacterium choloepi</name>
    <dbReference type="NCBI Taxonomy" id="2614131"/>
    <lineage>
        <taxon>Bacteria</taxon>
        <taxon>Bacillati</taxon>
        <taxon>Actinomycetota</taxon>
        <taxon>Actinomycetes</taxon>
        <taxon>Bifidobacteriales</taxon>
        <taxon>Bifidobacteriaceae</taxon>
        <taxon>Bifidobacterium</taxon>
    </lineage>
</organism>
<keyword evidence="1" id="KW-0472">Membrane</keyword>
<dbReference type="Proteomes" id="UP000469292">
    <property type="component" value="Unassembled WGS sequence"/>
</dbReference>